<protein>
    <recommendedName>
        <fullName evidence="3">DUF3447 domain-containing protein</fullName>
    </recommendedName>
</protein>
<evidence type="ECO:0000256" key="2">
    <source>
        <dbReference type="SAM" id="Phobius"/>
    </source>
</evidence>
<keyword evidence="2" id="KW-0472">Membrane</keyword>
<proteinExistence type="predicted"/>
<dbReference type="PROSITE" id="PS50297">
    <property type="entry name" value="ANK_REP_REGION"/>
    <property type="match status" value="2"/>
</dbReference>
<dbReference type="KEGG" id="tva:4767911"/>
<evidence type="ECO:0000256" key="1">
    <source>
        <dbReference type="PROSITE-ProRule" id="PRU00023"/>
    </source>
</evidence>
<dbReference type="InterPro" id="IPR002110">
    <property type="entry name" value="Ankyrin_rpt"/>
</dbReference>
<dbReference type="STRING" id="5722.A2EBF6"/>
<feature type="repeat" description="ANK" evidence="1">
    <location>
        <begin position="341"/>
        <end position="373"/>
    </location>
</feature>
<organism evidence="4 5">
    <name type="scientific">Trichomonas vaginalis (strain ATCC PRA-98 / G3)</name>
    <dbReference type="NCBI Taxonomy" id="412133"/>
    <lineage>
        <taxon>Eukaryota</taxon>
        <taxon>Metamonada</taxon>
        <taxon>Parabasalia</taxon>
        <taxon>Trichomonadida</taxon>
        <taxon>Trichomonadidae</taxon>
        <taxon>Trichomonas</taxon>
    </lineage>
</organism>
<dbReference type="RefSeq" id="XP_001322209.1">
    <property type="nucleotide sequence ID" value="XM_001322174.1"/>
</dbReference>
<dbReference type="Pfam" id="PF11929">
    <property type="entry name" value="DUF3447"/>
    <property type="match status" value="1"/>
</dbReference>
<feature type="repeat" description="ANK" evidence="1">
    <location>
        <begin position="374"/>
        <end position="406"/>
    </location>
</feature>
<keyword evidence="1" id="KW-0040">ANK repeat</keyword>
<dbReference type="PROSITE" id="PS50088">
    <property type="entry name" value="ANK_REPEAT"/>
    <property type="match status" value="2"/>
</dbReference>
<keyword evidence="2" id="KW-0812">Transmembrane</keyword>
<dbReference type="EMBL" id="DS113346">
    <property type="protein sequence ID" value="EAY09986.1"/>
    <property type="molecule type" value="Genomic_DNA"/>
</dbReference>
<evidence type="ECO:0000313" key="4">
    <source>
        <dbReference type="EMBL" id="EAY09986.1"/>
    </source>
</evidence>
<evidence type="ECO:0000259" key="3">
    <source>
        <dbReference type="Pfam" id="PF11929"/>
    </source>
</evidence>
<feature type="transmembrane region" description="Helical" evidence="2">
    <location>
        <begin position="438"/>
        <end position="461"/>
    </location>
</feature>
<dbReference type="SMART" id="SM00248">
    <property type="entry name" value="ANK"/>
    <property type="match status" value="4"/>
</dbReference>
<keyword evidence="2" id="KW-1133">Transmembrane helix</keyword>
<reference evidence="4" key="2">
    <citation type="journal article" date="2007" name="Science">
        <title>Draft genome sequence of the sexually transmitted pathogen Trichomonas vaginalis.</title>
        <authorList>
            <person name="Carlton J.M."/>
            <person name="Hirt R.P."/>
            <person name="Silva J.C."/>
            <person name="Delcher A.L."/>
            <person name="Schatz M."/>
            <person name="Zhao Q."/>
            <person name="Wortman J.R."/>
            <person name="Bidwell S.L."/>
            <person name="Alsmark U.C.M."/>
            <person name="Besteiro S."/>
            <person name="Sicheritz-Ponten T."/>
            <person name="Noel C.J."/>
            <person name="Dacks J.B."/>
            <person name="Foster P.G."/>
            <person name="Simillion C."/>
            <person name="Van de Peer Y."/>
            <person name="Miranda-Saavedra D."/>
            <person name="Barton G.J."/>
            <person name="Westrop G.D."/>
            <person name="Mueller S."/>
            <person name="Dessi D."/>
            <person name="Fiori P.L."/>
            <person name="Ren Q."/>
            <person name="Paulsen I."/>
            <person name="Zhang H."/>
            <person name="Bastida-Corcuera F.D."/>
            <person name="Simoes-Barbosa A."/>
            <person name="Brown M.T."/>
            <person name="Hayes R.D."/>
            <person name="Mukherjee M."/>
            <person name="Okumura C.Y."/>
            <person name="Schneider R."/>
            <person name="Smith A.J."/>
            <person name="Vanacova S."/>
            <person name="Villalvazo M."/>
            <person name="Haas B.J."/>
            <person name="Pertea M."/>
            <person name="Feldblyum T.V."/>
            <person name="Utterback T.R."/>
            <person name="Shu C.L."/>
            <person name="Osoegawa K."/>
            <person name="de Jong P.J."/>
            <person name="Hrdy I."/>
            <person name="Horvathova L."/>
            <person name="Zubacova Z."/>
            <person name="Dolezal P."/>
            <person name="Malik S.B."/>
            <person name="Logsdon J.M. Jr."/>
            <person name="Henze K."/>
            <person name="Gupta A."/>
            <person name="Wang C.C."/>
            <person name="Dunne R.L."/>
            <person name="Upcroft J.A."/>
            <person name="Upcroft P."/>
            <person name="White O."/>
            <person name="Salzberg S.L."/>
            <person name="Tang P."/>
            <person name="Chiu C.-H."/>
            <person name="Lee Y.-S."/>
            <person name="Embley T.M."/>
            <person name="Coombs G.H."/>
            <person name="Mottram J.C."/>
            <person name="Tachezy J."/>
            <person name="Fraser-Liggett C.M."/>
            <person name="Johnson P.J."/>
        </authorList>
    </citation>
    <scope>NUCLEOTIDE SEQUENCE [LARGE SCALE GENOMIC DNA]</scope>
    <source>
        <strain evidence="4">G3</strain>
    </source>
</reference>
<dbReference type="Gene3D" id="1.25.40.20">
    <property type="entry name" value="Ankyrin repeat-containing domain"/>
    <property type="match status" value="1"/>
</dbReference>
<dbReference type="InParanoid" id="A2EBF6"/>
<dbReference type="VEuPathDB" id="TrichDB:TVAG_044670"/>
<dbReference type="VEuPathDB" id="TrichDB:TVAGG3_0406660"/>
<gene>
    <name evidence="4" type="ORF">TVAG_127950</name>
</gene>
<feature type="domain" description="DUF3447" evidence="3">
    <location>
        <begin position="227"/>
        <end position="301"/>
    </location>
</feature>
<dbReference type="AlphaFoldDB" id="A2EBF6"/>
<dbReference type="SUPFAM" id="SSF48403">
    <property type="entry name" value="Ankyrin repeat"/>
    <property type="match status" value="1"/>
</dbReference>
<dbReference type="eggNOG" id="KOG4177">
    <property type="taxonomic scope" value="Eukaryota"/>
</dbReference>
<name>A2EBF6_TRIV3</name>
<dbReference type="Pfam" id="PF13637">
    <property type="entry name" value="Ank_4"/>
    <property type="match status" value="1"/>
</dbReference>
<dbReference type="Proteomes" id="UP000001542">
    <property type="component" value="Unassembled WGS sequence"/>
</dbReference>
<dbReference type="InterPro" id="IPR036770">
    <property type="entry name" value="Ankyrin_rpt-contain_sf"/>
</dbReference>
<dbReference type="PANTHER" id="PTHR24182:SF13">
    <property type="entry name" value="LD18443P"/>
    <property type="match status" value="1"/>
</dbReference>
<sequence length="487" mass="57101">MAICKDYIDTFNTLYRLKTNDESQINRIYNDIKNNLIETKAFLPSKILEIISVASIFNNRFLKSYWTIFKKIYEEYQPAQIPSLAIHFGYFFYKEYGIVLDPVSNNYMDRAKIFHNILPNKTKRERKQCENFRYKFTGITLHDAGARFADIKSQDPQLEVHAEHTIFRAIMDDDLESFIPFTERDEFDKDQKLKSFLYPNSYLGLSLLEVCCYHGSVNCFKLLRTKFNSEISQMCLQLSFLGGNPDIISECLKVKRPDKECIKNAIIAHNIDFVTFLREEHFSQIDIDDCVFYNNLQAFLVHMDLTRDFNKDFVYSACFNYIPLCEYLLAHGGNLKFPDKDGWSILHKAAFNNCKEVVEFLISRGMDVNTKDYNKCSSIHYVSITDYVDIIEMLISHGAEIDSKDYEGKTSLFYAAVNNKRKLSRSFFRMVRISIQEIIIIAAFFVMPFSMLALIPLKFSFHMELMSKKRTIKDKLSFTMLQIRAKW</sequence>
<dbReference type="InterPro" id="IPR020683">
    <property type="entry name" value="DUF3447"/>
</dbReference>
<keyword evidence="5" id="KW-1185">Reference proteome</keyword>
<reference evidence="4" key="1">
    <citation type="submission" date="2006-10" db="EMBL/GenBank/DDBJ databases">
        <authorList>
            <person name="Amadeo P."/>
            <person name="Zhao Q."/>
            <person name="Wortman J."/>
            <person name="Fraser-Liggett C."/>
            <person name="Carlton J."/>
        </authorList>
    </citation>
    <scope>NUCLEOTIDE SEQUENCE</scope>
    <source>
        <strain evidence="4">G3</strain>
    </source>
</reference>
<dbReference type="PANTHER" id="PTHR24182">
    <property type="entry name" value="ANKYRIN REPEAT AND SOCS BOX CONTAINING 4"/>
    <property type="match status" value="1"/>
</dbReference>
<accession>A2EBF6</accession>
<evidence type="ECO:0000313" key="5">
    <source>
        <dbReference type="Proteomes" id="UP000001542"/>
    </source>
</evidence>